<dbReference type="OrthoDB" id="7267835at2"/>
<dbReference type="SUPFAM" id="SSF48295">
    <property type="entry name" value="TrpR-like"/>
    <property type="match status" value="1"/>
</dbReference>
<dbReference type="InterPro" id="IPR010921">
    <property type="entry name" value="Trp_repressor/repl_initiator"/>
</dbReference>
<dbReference type="NCBIfam" id="NF047595">
    <property type="entry name" value="IS66_ISRel24_TnpA"/>
    <property type="match status" value="1"/>
</dbReference>
<dbReference type="RefSeq" id="WP_160939364.1">
    <property type="nucleotide sequence ID" value="NZ_SNVJ01000033.1"/>
</dbReference>
<dbReference type="EMBL" id="SNVJ01000033">
    <property type="protein sequence ID" value="MXP65956.1"/>
    <property type="molecule type" value="Genomic_DNA"/>
</dbReference>
<protein>
    <submittedName>
        <fullName evidence="1">Transposase</fullName>
    </submittedName>
</protein>
<evidence type="ECO:0000313" key="1">
    <source>
        <dbReference type="EMBL" id="MXP65956.1"/>
    </source>
</evidence>
<reference evidence="1 2" key="1">
    <citation type="submission" date="2019-03" db="EMBL/GenBank/DDBJ databases">
        <title>Roseomonas sp. a novel Roseomonas species isolated from Sea whip Gorgonian.</title>
        <authorList>
            <person name="Li F."/>
            <person name="Pan X."/>
            <person name="Huang S."/>
            <person name="Li Z."/>
            <person name="Meng B."/>
        </authorList>
    </citation>
    <scope>NUCLEOTIDE SEQUENCE [LARGE SCALE GENOMIC DNA]</scope>
    <source>
        <strain evidence="1 2">M0104</strain>
    </source>
</reference>
<dbReference type="Proteomes" id="UP000460715">
    <property type="component" value="Unassembled WGS sequence"/>
</dbReference>
<organism evidence="1 2">
    <name type="scientific">Teichococcus coralli</name>
    <dbReference type="NCBI Taxonomy" id="2545983"/>
    <lineage>
        <taxon>Bacteria</taxon>
        <taxon>Pseudomonadati</taxon>
        <taxon>Pseudomonadota</taxon>
        <taxon>Alphaproteobacteria</taxon>
        <taxon>Acetobacterales</taxon>
        <taxon>Roseomonadaceae</taxon>
        <taxon>Roseomonas</taxon>
    </lineage>
</organism>
<name>A0A845BIG7_9PROT</name>
<keyword evidence="2" id="KW-1185">Reference proteome</keyword>
<accession>A0A845BIG7</accession>
<dbReference type="InterPro" id="IPR002514">
    <property type="entry name" value="Transposase_8"/>
</dbReference>
<dbReference type="GO" id="GO:0004803">
    <property type="term" value="F:transposase activity"/>
    <property type="evidence" value="ECO:0007669"/>
    <property type="project" value="InterPro"/>
</dbReference>
<dbReference type="PANTHER" id="PTHR37936:SF3">
    <property type="entry name" value="TRANSPOSASE INSC FOR INSERTION ELEMENT IS2A-RELATED"/>
    <property type="match status" value="1"/>
</dbReference>
<sequence length="128" mass="13911">MVDVSDDASGGGYRRVEVLTGPGRRRRWSEEAKARIVAETLAPGAVIAEVARRWQVCSQQVFTWRREMRHNAPPSFVPIVAEPGAASREPTPLPCIEIQVAGALVRVSPDTDPVLLTMVLRALRAAAA</sequence>
<dbReference type="GO" id="GO:0043565">
    <property type="term" value="F:sequence-specific DNA binding"/>
    <property type="evidence" value="ECO:0007669"/>
    <property type="project" value="InterPro"/>
</dbReference>
<evidence type="ECO:0000313" key="2">
    <source>
        <dbReference type="Proteomes" id="UP000460715"/>
    </source>
</evidence>
<dbReference type="PANTHER" id="PTHR37936">
    <property type="entry name" value="TRANSPOSASE INSC FOR INSERTION ELEMENT IS2A-RELATED"/>
    <property type="match status" value="1"/>
</dbReference>
<gene>
    <name evidence="1" type="ORF">E0493_21650</name>
</gene>
<proteinExistence type="predicted"/>
<dbReference type="AlphaFoldDB" id="A0A845BIG7"/>
<dbReference type="Pfam" id="PF01527">
    <property type="entry name" value="HTH_Tnp_1"/>
    <property type="match status" value="1"/>
</dbReference>
<dbReference type="GO" id="GO:0006313">
    <property type="term" value="P:DNA transposition"/>
    <property type="evidence" value="ECO:0007669"/>
    <property type="project" value="InterPro"/>
</dbReference>
<comment type="caution">
    <text evidence="1">The sequence shown here is derived from an EMBL/GenBank/DDBJ whole genome shotgun (WGS) entry which is preliminary data.</text>
</comment>